<gene>
    <name evidence="3" type="ORF">PEBR_02562</name>
</gene>
<comment type="caution">
    <text evidence="3">The sequence shown here is derived from an EMBL/GenBank/DDBJ whole genome shotgun (WGS) entry which is preliminary data.</text>
</comment>
<name>A0A1S9RZT5_PENBI</name>
<proteinExistence type="predicted"/>
<organism evidence="3 4">
    <name type="scientific">Penicillium brasilianum</name>
    <dbReference type="NCBI Taxonomy" id="104259"/>
    <lineage>
        <taxon>Eukaryota</taxon>
        <taxon>Fungi</taxon>
        <taxon>Dikarya</taxon>
        <taxon>Ascomycota</taxon>
        <taxon>Pezizomycotina</taxon>
        <taxon>Eurotiomycetes</taxon>
        <taxon>Eurotiomycetidae</taxon>
        <taxon>Eurotiales</taxon>
        <taxon>Aspergillaceae</taxon>
        <taxon>Penicillium</taxon>
    </lineage>
</organism>
<protein>
    <submittedName>
        <fullName evidence="3">Uncharacterized protein</fullName>
    </submittedName>
</protein>
<feature type="transmembrane region" description="Helical" evidence="2">
    <location>
        <begin position="137"/>
        <end position="159"/>
    </location>
</feature>
<keyword evidence="2" id="KW-0472">Membrane</keyword>
<accession>A0A1S9RZT5</accession>
<reference evidence="4" key="1">
    <citation type="submission" date="2015-09" db="EMBL/GenBank/DDBJ databases">
        <authorList>
            <person name="Fill T.P."/>
            <person name="Baretta J.F."/>
            <person name="de Almeida L.G."/>
            <person name="Rocha M."/>
            <person name="de Souza D.H."/>
            <person name="Malavazi I."/>
            <person name="Cerdeira L.T."/>
            <person name="Hong H."/>
            <person name="Samborskyy M."/>
            <person name="de Vasconcelos A.T."/>
            <person name="Leadlay P."/>
            <person name="Rodrigues-Filho E."/>
        </authorList>
    </citation>
    <scope>NUCLEOTIDE SEQUENCE [LARGE SCALE GENOMIC DNA]</scope>
    <source>
        <strain evidence="4">LaBioMMi 136</strain>
    </source>
</reference>
<sequence length="221" mass="22834">MCYLAEHAPIQTGIRDVRAIVTRRSLATSTPSMGASIINLSFYNGTAIYCCGTPIIDGDKIVCPNNPTSGFEVPSGWPIPGRALLANSTLLDAIATTSSPSATASVSSSATSSTLSSSSSSSSSGSAGICTTCHETAIGAGVGVPLGMIALFSIVWALFERRRALKGRGMLPAAGTPYGGPYTNLRERGTRPVELDNVYRVPELPSATDSPSEIMSKGSLK</sequence>
<evidence type="ECO:0000313" key="4">
    <source>
        <dbReference type="Proteomes" id="UP000190744"/>
    </source>
</evidence>
<dbReference type="Proteomes" id="UP000190744">
    <property type="component" value="Unassembled WGS sequence"/>
</dbReference>
<evidence type="ECO:0000256" key="1">
    <source>
        <dbReference type="SAM" id="MobiDB-lite"/>
    </source>
</evidence>
<evidence type="ECO:0000256" key="2">
    <source>
        <dbReference type="SAM" id="Phobius"/>
    </source>
</evidence>
<evidence type="ECO:0000313" key="3">
    <source>
        <dbReference type="EMBL" id="OOQ90780.1"/>
    </source>
</evidence>
<keyword evidence="2" id="KW-0812">Transmembrane</keyword>
<dbReference type="EMBL" id="LJBN01000039">
    <property type="protein sequence ID" value="OOQ90780.1"/>
    <property type="molecule type" value="Genomic_DNA"/>
</dbReference>
<dbReference type="AlphaFoldDB" id="A0A1S9RZT5"/>
<feature type="region of interest" description="Disordered" evidence="1">
    <location>
        <begin position="101"/>
        <end position="126"/>
    </location>
</feature>
<keyword evidence="2" id="KW-1133">Transmembrane helix</keyword>